<dbReference type="EMBL" id="LR796855">
    <property type="protein sequence ID" value="CAB4170181.1"/>
    <property type="molecule type" value="Genomic_DNA"/>
</dbReference>
<evidence type="ECO:0000313" key="4">
    <source>
        <dbReference type="EMBL" id="CAB4182799.1"/>
    </source>
</evidence>
<dbReference type="EMBL" id="LR796533">
    <property type="protein sequence ID" value="CAB4149882.1"/>
    <property type="molecule type" value="Genomic_DNA"/>
</dbReference>
<name>A0A6J5RJ02_9CAUD</name>
<evidence type="ECO:0008006" key="7">
    <source>
        <dbReference type="Google" id="ProtNLM"/>
    </source>
</evidence>
<sequence length="147" mass="17436">MANQFTVESYITDTEAQCSDCKKIKLHEEFHRCSTYKYRKGCAYYCKECACRRSRQNHAGRDHTSKKIKANNNNREKKLWAIEHMGGKCQDCLGVFHPCVYDFHHEDKETKDNNPSYFIKMSKERAMKELDKCVLLCSNCHRVRHFK</sequence>
<proteinExistence type="predicted"/>
<evidence type="ECO:0000313" key="2">
    <source>
        <dbReference type="EMBL" id="CAB4149882.1"/>
    </source>
</evidence>
<protein>
    <recommendedName>
        <fullName evidence="7">HNHc domain containing protein</fullName>
    </recommendedName>
</protein>
<gene>
    <name evidence="4" type="ORF">UFOVP1078_25</name>
    <name evidence="5" type="ORF">UFOVP1317_15</name>
    <name evidence="6" type="ORF">UFOVP1429_10</name>
    <name evidence="1" type="ORF">UFOVP289_36</name>
    <name evidence="2" type="ORF">UFOVP547_11</name>
    <name evidence="3" type="ORF">UFOVP900_58</name>
</gene>
<evidence type="ECO:0000313" key="3">
    <source>
        <dbReference type="EMBL" id="CAB4170181.1"/>
    </source>
</evidence>
<dbReference type="EMBL" id="LR796302">
    <property type="protein sequence ID" value="CAB4135480.1"/>
    <property type="molecule type" value="Genomic_DNA"/>
</dbReference>
<accession>A0A6J5RJ02</accession>
<dbReference type="EMBL" id="LR797373">
    <property type="protein sequence ID" value="CAB4210358.1"/>
    <property type="molecule type" value="Genomic_DNA"/>
</dbReference>
<evidence type="ECO:0000313" key="1">
    <source>
        <dbReference type="EMBL" id="CAB4135480.1"/>
    </source>
</evidence>
<organism evidence="5">
    <name type="scientific">uncultured Caudovirales phage</name>
    <dbReference type="NCBI Taxonomy" id="2100421"/>
    <lineage>
        <taxon>Viruses</taxon>
        <taxon>Duplodnaviria</taxon>
        <taxon>Heunggongvirae</taxon>
        <taxon>Uroviricota</taxon>
        <taxon>Caudoviricetes</taxon>
        <taxon>Peduoviridae</taxon>
        <taxon>Maltschvirus</taxon>
        <taxon>Maltschvirus maltsch</taxon>
    </lineage>
</organism>
<dbReference type="EMBL" id="LR797261">
    <property type="protein sequence ID" value="CAB4197500.1"/>
    <property type="molecule type" value="Genomic_DNA"/>
</dbReference>
<evidence type="ECO:0000313" key="6">
    <source>
        <dbReference type="EMBL" id="CAB4210358.1"/>
    </source>
</evidence>
<reference evidence="5" key="1">
    <citation type="submission" date="2020-05" db="EMBL/GenBank/DDBJ databases">
        <authorList>
            <person name="Chiriac C."/>
            <person name="Salcher M."/>
            <person name="Ghai R."/>
            <person name="Kavagutti S V."/>
        </authorList>
    </citation>
    <scope>NUCLEOTIDE SEQUENCE</scope>
</reference>
<dbReference type="EMBL" id="LR797044">
    <property type="protein sequence ID" value="CAB4182799.1"/>
    <property type="molecule type" value="Genomic_DNA"/>
</dbReference>
<evidence type="ECO:0000313" key="5">
    <source>
        <dbReference type="EMBL" id="CAB4197500.1"/>
    </source>
</evidence>